<dbReference type="STRING" id="765177.Desmu_1266"/>
<accession>E8R797</accession>
<sequence>MSREVRRRFVPLSDEVIQEALSVSERYGMPYSVLIEKALGGLLRVMRYKSSILESLVLVDAVDDLRRLGLIFLPSHVARRVIDEVDEELFTQLLDEVSRSARWFGELSRVKRGSSPREFQVSLSLWIPATTVDMVAEGDGVYKFIVSMADASPRMIRLLEKVVTGIAAGYDVKILDLASNVNTVVVRVTGFLEKE</sequence>
<dbReference type="HOGENOM" id="CLU_1393530_0_0_2"/>
<reference evidence="2" key="1">
    <citation type="submission" date="2010-11" db="EMBL/GenBank/DDBJ databases">
        <title>The complete genome of Desulfurococcus mucosus DSM 2162.</title>
        <authorList>
            <consortium name="US DOE Joint Genome Institute (JGI-PGF)"/>
            <person name="Lucas S."/>
            <person name="Copeland A."/>
            <person name="Lapidus A."/>
            <person name="Bruce D."/>
            <person name="Goodwin L."/>
            <person name="Pitluck S."/>
            <person name="Kyrpides N."/>
            <person name="Mavromatis K."/>
            <person name="Pagani I."/>
            <person name="Ivanova N."/>
            <person name="Ovchinnikova G."/>
            <person name="Chertkov O."/>
            <person name="Held B."/>
            <person name="Brettin T."/>
            <person name="Detter J.C."/>
            <person name="Tapia R."/>
            <person name="Han C."/>
            <person name="Land M."/>
            <person name="Hauser L."/>
            <person name="Markowitz V."/>
            <person name="Cheng J.-F."/>
            <person name="Hugenholtz P."/>
            <person name="Woyke T."/>
            <person name="Wu D."/>
            <person name="Wirth R."/>
            <person name="Bilek Y."/>
            <person name="Hader T."/>
            <person name="Klenk H.-P."/>
            <person name="Eisen J.A."/>
        </authorList>
    </citation>
    <scope>NUCLEOTIDE SEQUENCE [LARGE SCALE GENOMIC DNA]</scope>
    <source>
        <strain evidence="2">ATCC 35584 / DSM 2162 / JCM 9187 / O7/1</strain>
    </source>
</reference>
<dbReference type="eggNOG" id="arCOG03765">
    <property type="taxonomic scope" value="Archaea"/>
</dbReference>
<protein>
    <submittedName>
        <fullName evidence="1">Uncharacterized protein</fullName>
    </submittedName>
</protein>
<keyword evidence="2" id="KW-1185">Reference proteome</keyword>
<evidence type="ECO:0000313" key="2">
    <source>
        <dbReference type="Proteomes" id="UP000001068"/>
    </source>
</evidence>
<dbReference type="EMBL" id="CP002363">
    <property type="protein sequence ID" value="ADV65562.1"/>
    <property type="molecule type" value="Genomic_DNA"/>
</dbReference>
<dbReference type="Proteomes" id="UP000001068">
    <property type="component" value="Chromosome"/>
</dbReference>
<dbReference type="AlphaFoldDB" id="E8R797"/>
<dbReference type="RefSeq" id="WP_013562784.1">
    <property type="nucleotide sequence ID" value="NC_014961.1"/>
</dbReference>
<organism evidence="1 2">
    <name type="scientific">Desulfurococcus mucosus (strain ATCC 35584 / DSM 2162 / JCM 9187 / O7/1)</name>
    <dbReference type="NCBI Taxonomy" id="765177"/>
    <lineage>
        <taxon>Archaea</taxon>
        <taxon>Thermoproteota</taxon>
        <taxon>Thermoprotei</taxon>
        <taxon>Desulfurococcales</taxon>
        <taxon>Desulfurococcaceae</taxon>
        <taxon>Desulfurococcus</taxon>
    </lineage>
</organism>
<reference evidence="1 2" key="2">
    <citation type="journal article" date="2011" name="Stand. Genomic Sci.">
        <title>Complete genome sequence of Desulfurococcus mucosus type strain (O7/1).</title>
        <authorList>
            <person name="Wirth R."/>
            <person name="Chertkov O."/>
            <person name="Held B."/>
            <person name="Lapidus A."/>
            <person name="Nolan M."/>
            <person name="Lucas S."/>
            <person name="Hammon N."/>
            <person name="Deshpande S."/>
            <person name="Cheng J.F."/>
            <person name="Tapia R."/>
            <person name="Han C."/>
            <person name="Goodwin L."/>
            <person name="Pitluck S."/>
            <person name="Liolios K."/>
            <person name="Ioanna P."/>
            <person name="Ivanova N."/>
            <person name="Mavromatis K."/>
            <person name="Mikhailova N."/>
            <person name="Pati A."/>
            <person name="Chen A."/>
            <person name="Palaniappan K."/>
            <person name="Land M."/>
            <person name="Hauser L."/>
            <person name="Chang Y.J."/>
            <person name="Jeffries C.D."/>
            <person name="Bilek Y."/>
            <person name="Hader T."/>
            <person name="Rohde M."/>
            <person name="Spring S."/>
            <person name="Sikorski J."/>
            <person name="Goker M."/>
            <person name="Woyke T."/>
            <person name="Bristow J."/>
            <person name="Eisen J.A."/>
            <person name="Markowitz V."/>
            <person name="Hugenholtz P."/>
            <person name="Kyrpides N.C."/>
            <person name="Klenk H.P."/>
        </authorList>
    </citation>
    <scope>NUCLEOTIDE SEQUENCE [LARGE SCALE GENOMIC DNA]</scope>
    <source>
        <strain evidence="2">ATCC 35584 / DSM 2162 / JCM 9187 / O7/1</strain>
    </source>
</reference>
<evidence type="ECO:0000313" key="1">
    <source>
        <dbReference type="EMBL" id="ADV65562.1"/>
    </source>
</evidence>
<dbReference type="KEGG" id="dmu:Desmu_1266"/>
<gene>
    <name evidence="1" type="ordered locus">Desmu_1266</name>
</gene>
<name>E8R797_DESM0</name>
<dbReference type="OrthoDB" id="45778at2157"/>
<dbReference type="GeneID" id="10153986"/>
<proteinExistence type="predicted"/>